<accession>A0A640V0U4</accession>
<organism evidence="2 3">
    <name type="scientific">Streptomyces tubercidicus</name>
    <dbReference type="NCBI Taxonomy" id="47759"/>
    <lineage>
        <taxon>Bacteria</taxon>
        <taxon>Bacillati</taxon>
        <taxon>Actinomycetota</taxon>
        <taxon>Actinomycetes</taxon>
        <taxon>Kitasatosporales</taxon>
        <taxon>Streptomycetaceae</taxon>
        <taxon>Streptomyces</taxon>
    </lineage>
</organism>
<dbReference type="CDD" id="cd07721">
    <property type="entry name" value="yflN-like_MBL-fold"/>
    <property type="match status" value="1"/>
</dbReference>
<feature type="domain" description="Metallo-beta-lactamase" evidence="1">
    <location>
        <begin position="30"/>
        <end position="234"/>
    </location>
</feature>
<gene>
    <name evidence="2" type="ORF">Stube_51880</name>
</gene>
<dbReference type="InterPro" id="IPR050855">
    <property type="entry name" value="NDM-1-like"/>
</dbReference>
<evidence type="ECO:0000313" key="2">
    <source>
        <dbReference type="EMBL" id="GFE40515.1"/>
    </source>
</evidence>
<sequence>MATGPCPASVPVMDALTEITPTVWQLAFPIGHVYFVALPDDGYAVVDTGLPGSAPAVLGALDRLGGRPDQLRQIVLTHFHLDHMGAAADLVDATGARVLAGALDVPYIRGSAPEPAPAFTPGEQALYEGVMADIAAAGTPPLRPVEVDVALHEGDTLDGWPEPVRVLHVPGHTPGGIALHLPASRLLFPGDIIGTTPDGTRAVLGPGNLAREEAIASFRRLAALDELDTVCVPHGVPIRTGARDVLAAATPEQDWL</sequence>
<dbReference type="PANTHER" id="PTHR42951">
    <property type="entry name" value="METALLO-BETA-LACTAMASE DOMAIN-CONTAINING"/>
    <property type="match status" value="1"/>
</dbReference>
<proteinExistence type="predicted"/>
<dbReference type="SUPFAM" id="SSF56281">
    <property type="entry name" value="Metallo-hydrolase/oxidoreductase"/>
    <property type="match status" value="1"/>
</dbReference>
<dbReference type="Pfam" id="PF00753">
    <property type="entry name" value="Lactamase_B"/>
    <property type="match status" value="1"/>
</dbReference>
<name>A0A640V0U4_9ACTN</name>
<reference evidence="2 3" key="1">
    <citation type="submission" date="2019-12" db="EMBL/GenBank/DDBJ databases">
        <title>Whole genome shotgun sequence of Streptomyces tubercidicus NBRC 13090.</title>
        <authorList>
            <person name="Ichikawa N."/>
            <person name="Kimura A."/>
            <person name="Kitahashi Y."/>
            <person name="Komaki H."/>
            <person name="Tamura T."/>
        </authorList>
    </citation>
    <scope>NUCLEOTIDE SEQUENCE [LARGE SCALE GENOMIC DNA]</scope>
    <source>
        <strain evidence="2 3">NBRC 13090</strain>
    </source>
</reference>
<keyword evidence="3" id="KW-1185">Reference proteome</keyword>
<dbReference type="InterPro" id="IPR001279">
    <property type="entry name" value="Metallo-B-lactamas"/>
</dbReference>
<evidence type="ECO:0000313" key="3">
    <source>
        <dbReference type="Proteomes" id="UP000431826"/>
    </source>
</evidence>
<dbReference type="SMART" id="SM00849">
    <property type="entry name" value="Lactamase_B"/>
    <property type="match status" value="1"/>
</dbReference>
<dbReference type="EMBL" id="BLIR01000001">
    <property type="protein sequence ID" value="GFE40515.1"/>
    <property type="molecule type" value="Genomic_DNA"/>
</dbReference>
<dbReference type="AlphaFoldDB" id="A0A640V0U4"/>
<evidence type="ECO:0000259" key="1">
    <source>
        <dbReference type="SMART" id="SM00849"/>
    </source>
</evidence>
<dbReference type="Proteomes" id="UP000431826">
    <property type="component" value="Unassembled WGS sequence"/>
</dbReference>
<dbReference type="InterPro" id="IPR036866">
    <property type="entry name" value="RibonucZ/Hydroxyglut_hydro"/>
</dbReference>
<comment type="caution">
    <text evidence="2">The sequence shown here is derived from an EMBL/GenBank/DDBJ whole genome shotgun (WGS) entry which is preliminary data.</text>
</comment>
<dbReference type="PANTHER" id="PTHR42951:SF17">
    <property type="entry name" value="METALLO-BETA-LACTAMASE DOMAIN-CONTAINING PROTEIN"/>
    <property type="match status" value="1"/>
</dbReference>
<protein>
    <submittedName>
        <fullName evidence="2">Putative metallo-beta-lactamase superfamily protein</fullName>
    </submittedName>
</protein>
<dbReference type="Gene3D" id="3.60.15.10">
    <property type="entry name" value="Ribonuclease Z/Hydroxyacylglutathione hydrolase-like"/>
    <property type="match status" value="1"/>
</dbReference>